<dbReference type="AlphaFoldDB" id="A0A0K1QCG2"/>
<keyword evidence="2" id="KW-1185">Reference proteome</keyword>
<gene>
    <name evidence="1" type="ORF">AKJ09_09783</name>
</gene>
<dbReference type="STRING" id="1391654.AKJ09_09783"/>
<sequence length="492" mass="53638">MREEYTYFTKEQFEGAVHGLGMRVLASTPIQNPWIVRHRFRGKFTMSTLGGEPCEDPATNIVVVGEKVPRGEGVRFEDRGDADAIGFLELSAWRDRRTGAIRDLVRRPNRTVDVVPWFERGGDLFVLARTSYPRPIVACTLATDSIDGAKSPSWMAEPLIVVQGDKPLGQTVEEALAAQARIGSGRILGMHTGSTYYPSPGGTQEEVAPVQVAIEPLFVEENLPRNTAFSTAGRLRAIEARQLLRAAQVGGIPDARLELNAYDLLARNGRDRGPWIGETIDVADVPLDDASKSTMASLLARPSRRVFERDDGKRAGDFLEIRCRAFAEIDSKDDILSEVPLELVLPRTRSTTSMAVAPLLRANGSVWIGIDDDDLPAAQCFSGNSELLVAPAWRLPRDVAVTSKARAWVNERLRAEYGVVVKESFELGGRFLPSAGLSPEAVHPLAVSVAAIEKASRSLVWVELADAARSASFLADGHLRVCVLRAAHALGV</sequence>
<name>A0A0K1QCG2_9BACT</name>
<dbReference type="EMBL" id="CP012333">
    <property type="protein sequence ID" value="AKV03120.1"/>
    <property type="molecule type" value="Genomic_DNA"/>
</dbReference>
<proteinExistence type="predicted"/>
<organism evidence="1 2">
    <name type="scientific">Labilithrix luteola</name>
    <dbReference type="NCBI Taxonomy" id="1391654"/>
    <lineage>
        <taxon>Bacteria</taxon>
        <taxon>Pseudomonadati</taxon>
        <taxon>Myxococcota</taxon>
        <taxon>Polyangia</taxon>
        <taxon>Polyangiales</taxon>
        <taxon>Labilitrichaceae</taxon>
        <taxon>Labilithrix</taxon>
    </lineage>
</organism>
<evidence type="ECO:0000313" key="2">
    <source>
        <dbReference type="Proteomes" id="UP000064967"/>
    </source>
</evidence>
<evidence type="ECO:0000313" key="1">
    <source>
        <dbReference type="EMBL" id="AKV03120.1"/>
    </source>
</evidence>
<accession>A0A0K1QCG2</accession>
<reference evidence="1 2" key="1">
    <citation type="submission" date="2015-08" db="EMBL/GenBank/DDBJ databases">
        <authorList>
            <person name="Babu N.S."/>
            <person name="Beckwith C.J."/>
            <person name="Beseler K.G."/>
            <person name="Brison A."/>
            <person name="Carone J.V."/>
            <person name="Caskin T.P."/>
            <person name="Diamond M."/>
            <person name="Durham M.E."/>
            <person name="Foxe J.M."/>
            <person name="Go M."/>
            <person name="Henderson B.A."/>
            <person name="Jones I.B."/>
            <person name="McGettigan J.A."/>
            <person name="Micheletti S.J."/>
            <person name="Nasrallah M.E."/>
            <person name="Ortiz D."/>
            <person name="Piller C.R."/>
            <person name="Privatt S.R."/>
            <person name="Schneider S.L."/>
            <person name="Sharp S."/>
            <person name="Smith T.C."/>
            <person name="Stanton J.D."/>
            <person name="Ullery H.E."/>
            <person name="Wilson R.J."/>
            <person name="Serrano M.G."/>
            <person name="Buck G."/>
            <person name="Lee V."/>
            <person name="Wang Y."/>
            <person name="Carvalho R."/>
            <person name="Voegtly L."/>
            <person name="Shi R."/>
            <person name="Duckworth R."/>
            <person name="Johnson A."/>
            <person name="Loviza R."/>
            <person name="Walstead R."/>
            <person name="Shah Z."/>
            <person name="Kiflezghi M."/>
            <person name="Wade K."/>
            <person name="Ball S.L."/>
            <person name="Bradley K.W."/>
            <person name="Asai D.J."/>
            <person name="Bowman C.A."/>
            <person name="Russell D.A."/>
            <person name="Pope W.H."/>
            <person name="Jacobs-Sera D."/>
            <person name="Hendrix R.W."/>
            <person name="Hatfull G.F."/>
        </authorList>
    </citation>
    <scope>NUCLEOTIDE SEQUENCE [LARGE SCALE GENOMIC DNA]</scope>
    <source>
        <strain evidence="1 2">DSM 27648</strain>
    </source>
</reference>
<protein>
    <submittedName>
        <fullName evidence="1">Uncharacterized protein</fullName>
    </submittedName>
</protein>
<dbReference type="Proteomes" id="UP000064967">
    <property type="component" value="Chromosome"/>
</dbReference>
<dbReference type="KEGG" id="llu:AKJ09_09783"/>